<comment type="caution">
    <text evidence="2">The sequence shown here is derived from an EMBL/GenBank/DDBJ whole genome shotgun (WGS) entry which is preliminary data.</text>
</comment>
<sequence>MANPNPNPTRLPPDNTYPAQPLTIDEAIEYTATRVPPQRTLEEYYNNDFSTPHSQSPIASPSPFKPNSIYRNDPPYPPPRISKPIPPHLIAPAEQLPTPQRLDPLTPYMLSKMTPQQARVYQWNKTYGDHYASLARDGWLSWERELVDVDAVERDFGSDSELRVGEIVAGRRELSGRTHAGRRGDVVGGDAREQRGQEKGRASGASAHKQGGEEDTDMTMGNDQAREENEDEQEEEVTEAEKVRVENNKRIALGVTMRTRGRPT</sequence>
<evidence type="ECO:0000313" key="3">
    <source>
        <dbReference type="Proteomes" id="UP001316803"/>
    </source>
</evidence>
<feature type="compositionally biased region" description="Polar residues" evidence="1">
    <location>
        <begin position="47"/>
        <end position="59"/>
    </location>
</feature>
<feature type="region of interest" description="Disordered" evidence="1">
    <location>
        <begin position="33"/>
        <end position="104"/>
    </location>
</feature>
<feature type="compositionally biased region" description="Pro residues" evidence="1">
    <location>
        <begin position="1"/>
        <end position="11"/>
    </location>
</feature>
<feature type="compositionally biased region" description="Pro residues" evidence="1">
    <location>
        <begin position="74"/>
        <end position="89"/>
    </location>
</feature>
<dbReference type="AlphaFoldDB" id="A0AAN8ES17"/>
<dbReference type="Proteomes" id="UP001316803">
    <property type="component" value="Unassembled WGS sequence"/>
</dbReference>
<proteinExistence type="predicted"/>
<gene>
    <name evidence="2" type="ORF">OHC33_001822</name>
</gene>
<dbReference type="EMBL" id="JAKLMC020000003">
    <property type="protein sequence ID" value="KAK5957447.1"/>
    <property type="molecule type" value="Genomic_DNA"/>
</dbReference>
<reference evidence="2 3" key="1">
    <citation type="submission" date="2022-12" db="EMBL/GenBank/DDBJ databases">
        <title>Genomic features and morphological characterization of a novel Knufia sp. strain isolated from spacecraft assembly facility.</title>
        <authorList>
            <person name="Teixeira M."/>
            <person name="Chander A.M."/>
            <person name="Stajich J.E."/>
            <person name="Venkateswaran K."/>
        </authorList>
    </citation>
    <scope>NUCLEOTIDE SEQUENCE [LARGE SCALE GENOMIC DNA]</scope>
    <source>
        <strain evidence="2 3">FJI-L2-BK-P2</strain>
    </source>
</reference>
<feature type="region of interest" description="Disordered" evidence="1">
    <location>
        <begin position="175"/>
        <end position="264"/>
    </location>
</feature>
<feature type="compositionally biased region" description="Basic and acidic residues" evidence="1">
    <location>
        <begin position="239"/>
        <end position="249"/>
    </location>
</feature>
<name>A0AAN8ES17_9EURO</name>
<organism evidence="2 3">
    <name type="scientific">Knufia fluminis</name>
    <dbReference type="NCBI Taxonomy" id="191047"/>
    <lineage>
        <taxon>Eukaryota</taxon>
        <taxon>Fungi</taxon>
        <taxon>Dikarya</taxon>
        <taxon>Ascomycota</taxon>
        <taxon>Pezizomycotina</taxon>
        <taxon>Eurotiomycetes</taxon>
        <taxon>Chaetothyriomycetidae</taxon>
        <taxon>Chaetothyriales</taxon>
        <taxon>Trichomeriaceae</taxon>
        <taxon>Knufia</taxon>
    </lineage>
</organism>
<feature type="compositionally biased region" description="Basic and acidic residues" evidence="1">
    <location>
        <begin position="175"/>
        <end position="201"/>
    </location>
</feature>
<evidence type="ECO:0000313" key="2">
    <source>
        <dbReference type="EMBL" id="KAK5957447.1"/>
    </source>
</evidence>
<feature type="compositionally biased region" description="Acidic residues" evidence="1">
    <location>
        <begin position="228"/>
        <end position="238"/>
    </location>
</feature>
<feature type="region of interest" description="Disordered" evidence="1">
    <location>
        <begin position="1"/>
        <end position="21"/>
    </location>
</feature>
<evidence type="ECO:0000256" key="1">
    <source>
        <dbReference type="SAM" id="MobiDB-lite"/>
    </source>
</evidence>
<protein>
    <submittedName>
        <fullName evidence="2">Uncharacterized protein</fullName>
    </submittedName>
</protein>
<accession>A0AAN8ES17</accession>
<keyword evidence="3" id="KW-1185">Reference proteome</keyword>